<feature type="transmembrane region" description="Helical" evidence="8">
    <location>
        <begin position="59"/>
        <end position="78"/>
    </location>
</feature>
<feature type="transmembrane region" description="Helical" evidence="8">
    <location>
        <begin position="223"/>
        <end position="243"/>
    </location>
</feature>
<feature type="transmembrane region" description="Helical" evidence="8">
    <location>
        <begin position="263"/>
        <end position="285"/>
    </location>
</feature>
<dbReference type="SUPFAM" id="SSF103473">
    <property type="entry name" value="MFS general substrate transporter"/>
    <property type="match status" value="1"/>
</dbReference>
<dbReference type="Proteomes" id="UP000247810">
    <property type="component" value="Unassembled WGS sequence"/>
</dbReference>
<feature type="transmembrane region" description="Helical" evidence="8">
    <location>
        <begin position="297"/>
        <end position="320"/>
    </location>
</feature>
<evidence type="ECO:0000256" key="4">
    <source>
        <dbReference type="ARBA" id="ARBA00022692"/>
    </source>
</evidence>
<feature type="transmembrane region" description="Helical" evidence="8">
    <location>
        <begin position="326"/>
        <end position="347"/>
    </location>
</feature>
<dbReference type="PANTHER" id="PTHR11360:SF224">
    <property type="entry name" value="MAJOR FACILITATOR SUPERFAMILY (MFS) PROFILE DOMAIN-CONTAINING PROTEIN-RELATED"/>
    <property type="match status" value="1"/>
</dbReference>
<feature type="compositionally biased region" description="Polar residues" evidence="7">
    <location>
        <begin position="39"/>
        <end position="49"/>
    </location>
</feature>
<name>A0A319CZN0_9EURO</name>
<dbReference type="InterPro" id="IPR011701">
    <property type="entry name" value="MFS"/>
</dbReference>
<evidence type="ECO:0000313" key="9">
    <source>
        <dbReference type="EMBL" id="PYH90151.1"/>
    </source>
</evidence>
<keyword evidence="6 8" id="KW-0472">Membrane</keyword>
<dbReference type="Pfam" id="PF07690">
    <property type="entry name" value="MFS_1"/>
    <property type="match status" value="1"/>
</dbReference>
<feature type="transmembrane region" description="Helical" evidence="8">
    <location>
        <begin position="99"/>
        <end position="119"/>
    </location>
</feature>
<evidence type="ECO:0000256" key="2">
    <source>
        <dbReference type="ARBA" id="ARBA00006727"/>
    </source>
</evidence>
<keyword evidence="3" id="KW-0813">Transport</keyword>
<feature type="transmembrane region" description="Helical" evidence="8">
    <location>
        <begin position="383"/>
        <end position="402"/>
    </location>
</feature>
<dbReference type="GO" id="GO:0022857">
    <property type="term" value="F:transmembrane transporter activity"/>
    <property type="evidence" value="ECO:0007669"/>
    <property type="project" value="InterPro"/>
</dbReference>
<feature type="transmembrane region" description="Helical" evidence="8">
    <location>
        <begin position="125"/>
        <end position="144"/>
    </location>
</feature>
<dbReference type="PANTHER" id="PTHR11360">
    <property type="entry name" value="MONOCARBOXYLATE TRANSPORTER"/>
    <property type="match status" value="1"/>
</dbReference>
<dbReference type="EMBL" id="KZ825995">
    <property type="protein sequence ID" value="PYH90151.1"/>
    <property type="molecule type" value="Genomic_DNA"/>
</dbReference>
<evidence type="ECO:0000256" key="1">
    <source>
        <dbReference type="ARBA" id="ARBA00004141"/>
    </source>
</evidence>
<organism evidence="9 10">
    <name type="scientific">Aspergillus ellipticus CBS 707.79</name>
    <dbReference type="NCBI Taxonomy" id="1448320"/>
    <lineage>
        <taxon>Eukaryota</taxon>
        <taxon>Fungi</taxon>
        <taxon>Dikarya</taxon>
        <taxon>Ascomycota</taxon>
        <taxon>Pezizomycotina</taxon>
        <taxon>Eurotiomycetes</taxon>
        <taxon>Eurotiomycetidae</taxon>
        <taxon>Eurotiales</taxon>
        <taxon>Aspergillaceae</taxon>
        <taxon>Aspergillus</taxon>
        <taxon>Aspergillus subgen. Circumdati</taxon>
    </lineage>
</organism>
<comment type="subcellular location">
    <subcellularLocation>
        <location evidence="1">Membrane</location>
        <topology evidence="1">Multi-pass membrane protein</topology>
    </subcellularLocation>
</comment>
<dbReference type="OrthoDB" id="5667at2759"/>
<reference evidence="9 10" key="1">
    <citation type="submission" date="2018-02" db="EMBL/GenBank/DDBJ databases">
        <title>The genomes of Aspergillus section Nigri reveals drivers in fungal speciation.</title>
        <authorList>
            <consortium name="DOE Joint Genome Institute"/>
            <person name="Vesth T.C."/>
            <person name="Nybo J."/>
            <person name="Theobald S."/>
            <person name="Brandl J."/>
            <person name="Frisvad J.C."/>
            <person name="Nielsen K.F."/>
            <person name="Lyhne E.K."/>
            <person name="Kogle M.E."/>
            <person name="Kuo A."/>
            <person name="Riley R."/>
            <person name="Clum A."/>
            <person name="Nolan M."/>
            <person name="Lipzen A."/>
            <person name="Salamov A."/>
            <person name="Henrissat B."/>
            <person name="Wiebenga A."/>
            <person name="De vries R.P."/>
            <person name="Grigoriev I.V."/>
            <person name="Mortensen U.H."/>
            <person name="Andersen M.R."/>
            <person name="Baker S.E."/>
        </authorList>
    </citation>
    <scope>NUCLEOTIDE SEQUENCE [LARGE SCALE GENOMIC DNA]</scope>
    <source>
        <strain evidence="9 10">CBS 707.79</strain>
    </source>
</reference>
<feature type="region of interest" description="Disordered" evidence="7">
    <location>
        <begin position="15"/>
        <end position="51"/>
    </location>
</feature>
<sequence length="442" mass="47477">MSSIYDEIPSAQLIENSGGFRDGKGSEGEDAATAPGLVTQGNAVNTDTSAAPPDGGTRAWLVVLGGWCAVFCTFWWINTIGVWQDYYVNTMLPQYSASTISWIPSFEGFLIFTMGPIVGRLSDSFGPRCVVIGGSILHVFGLMMTSISTKYYQVLLAQGICGGMGLGAIYQPAMSNIASWFGKKCVTAHGVTATGSSIGGIILPIMFRQLIGRISFGWAMRTATFLMLFLLSIFILTTKARVAPRPQRVTRENLLHPFQDMRMVLLMAGFVVFNLGVWIPLNYMITAALMTGMQPNLAEYSPAIFSAGSLFGGMLSGLFADKIGTYNIFVLSCLSSGILVLAFWIPVTGDAATLVYYALLGLSTGAFFSLAVAVIGYWTGVNFFFSSFPALVTNPIAGQILARDGGSYWGVKVYCGIVIIVGALLILGTRLCQTGLVLWAKF</sequence>
<dbReference type="AlphaFoldDB" id="A0A319CZN0"/>
<keyword evidence="4 8" id="KW-0812">Transmembrane</keyword>
<dbReference type="InterPro" id="IPR036259">
    <property type="entry name" value="MFS_trans_sf"/>
</dbReference>
<protein>
    <submittedName>
        <fullName evidence="9">MFS general substrate transporter</fullName>
    </submittedName>
</protein>
<evidence type="ECO:0000313" key="10">
    <source>
        <dbReference type="Proteomes" id="UP000247810"/>
    </source>
</evidence>
<keyword evidence="10" id="KW-1185">Reference proteome</keyword>
<proteinExistence type="inferred from homology"/>
<evidence type="ECO:0000256" key="5">
    <source>
        <dbReference type="ARBA" id="ARBA00022989"/>
    </source>
</evidence>
<dbReference type="InterPro" id="IPR050327">
    <property type="entry name" value="Proton-linked_MCT"/>
</dbReference>
<feature type="transmembrane region" description="Helical" evidence="8">
    <location>
        <begin position="354"/>
        <end position="377"/>
    </location>
</feature>
<feature type="transmembrane region" description="Helical" evidence="8">
    <location>
        <begin position="190"/>
        <end position="211"/>
    </location>
</feature>
<keyword evidence="5 8" id="KW-1133">Transmembrane helix</keyword>
<dbReference type="Gene3D" id="1.20.1250.20">
    <property type="entry name" value="MFS general substrate transporter like domains"/>
    <property type="match status" value="2"/>
</dbReference>
<dbReference type="GO" id="GO:0016020">
    <property type="term" value="C:membrane"/>
    <property type="evidence" value="ECO:0007669"/>
    <property type="project" value="UniProtKB-SubCell"/>
</dbReference>
<dbReference type="VEuPathDB" id="FungiDB:BO71DRAFT_422484"/>
<evidence type="ECO:0000256" key="8">
    <source>
        <dbReference type="SAM" id="Phobius"/>
    </source>
</evidence>
<accession>A0A319CZN0</accession>
<feature type="transmembrane region" description="Helical" evidence="8">
    <location>
        <begin position="414"/>
        <end position="440"/>
    </location>
</feature>
<evidence type="ECO:0000256" key="6">
    <source>
        <dbReference type="ARBA" id="ARBA00023136"/>
    </source>
</evidence>
<evidence type="ECO:0000256" key="3">
    <source>
        <dbReference type="ARBA" id="ARBA00022448"/>
    </source>
</evidence>
<comment type="similarity">
    <text evidence="2">Belongs to the major facilitator superfamily. Monocarboxylate porter (TC 2.A.1.13) family.</text>
</comment>
<feature type="transmembrane region" description="Helical" evidence="8">
    <location>
        <begin position="151"/>
        <end position="170"/>
    </location>
</feature>
<gene>
    <name evidence="9" type="ORF">BO71DRAFT_422484</name>
</gene>
<evidence type="ECO:0000256" key="7">
    <source>
        <dbReference type="SAM" id="MobiDB-lite"/>
    </source>
</evidence>